<gene>
    <name evidence="5" type="ORF">CB5_LOCUS29641</name>
</gene>
<dbReference type="Pfam" id="PF20431">
    <property type="entry name" value="E_motif"/>
    <property type="match status" value="1"/>
</dbReference>
<dbReference type="SUPFAM" id="SSF48452">
    <property type="entry name" value="TPR-like"/>
    <property type="match status" value="2"/>
</dbReference>
<dbReference type="AlphaFoldDB" id="A0A6V7QT63"/>
<dbReference type="GO" id="GO:0008270">
    <property type="term" value="F:zinc ion binding"/>
    <property type="evidence" value="ECO:0007669"/>
    <property type="project" value="InterPro"/>
</dbReference>
<dbReference type="NCBIfam" id="TIGR00756">
    <property type="entry name" value="PPR"/>
    <property type="match status" value="3"/>
</dbReference>
<keyword evidence="2" id="KW-0809">Transit peptide</keyword>
<reference evidence="5" key="1">
    <citation type="submission" date="2020-07" db="EMBL/GenBank/DDBJ databases">
        <authorList>
            <person name="Lin J."/>
        </authorList>
    </citation>
    <scope>NUCLEOTIDE SEQUENCE</scope>
</reference>
<name>A0A6V7QT63_ANACO</name>
<evidence type="ECO:0000256" key="3">
    <source>
        <dbReference type="PROSITE-ProRule" id="PRU00708"/>
    </source>
</evidence>
<dbReference type="EMBL" id="CAJEUB010000016">
    <property type="protein sequence ID" value="CAD1846430.1"/>
    <property type="molecule type" value="Genomic_DNA"/>
</dbReference>
<organism evidence="5">
    <name type="scientific">Ananas comosus var. bracteatus</name>
    <name type="common">red pineapple</name>
    <dbReference type="NCBI Taxonomy" id="296719"/>
    <lineage>
        <taxon>Eukaryota</taxon>
        <taxon>Viridiplantae</taxon>
        <taxon>Streptophyta</taxon>
        <taxon>Embryophyta</taxon>
        <taxon>Tracheophyta</taxon>
        <taxon>Spermatophyta</taxon>
        <taxon>Magnoliopsida</taxon>
        <taxon>Liliopsida</taxon>
        <taxon>Poales</taxon>
        <taxon>Bromeliaceae</taxon>
        <taxon>Bromelioideae</taxon>
        <taxon>Ananas</taxon>
    </lineage>
</organism>
<evidence type="ECO:0000313" key="5">
    <source>
        <dbReference type="EMBL" id="CAD1846430.1"/>
    </source>
</evidence>
<proteinExistence type="predicted"/>
<dbReference type="InterPro" id="IPR011990">
    <property type="entry name" value="TPR-like_helical_dom_sf"/>
</dbReference>
<dbReference type="PANTHER" id="PTHR47926">
    <property type="entry name" value="PENTATRICOPEPTIDE REPEAT-CONTAINING PROTEIN"/>
    <property type="match status" value="1"/>
</dbReference>
<keyword evidence="1" id="KW-0677">Repeat</keyword>
<dbReference type="Pfam" id="PF14432">
    <property type="entry name" value="DYW_deaminase"/>
    <property type="match status" value="1"/>
</dbReference>
<dbReference type="InterPro" id="IPR046960">
    <property type="entry name" value="PPR_At4g14850-like_plant"/>
</dbReference>
<protein>
    <recommendedName>
        <fullName evidence="4">DYW domain-containing protein</fullName>
    </recommendedName>
</protein>
<sequence length="787" mass="87172">MAAAAAAAAAVSSVRSHIPDSLLAALSSAATFPSTSSFATLLHACSHLRLLLLGRSLHRRLLLLPPSPSPFLSNHLLNMYARCGRLDLARHVFNSMPLRNLVSYTALLTAYVHHGLHDLAFHLLPRMLPHHIPNEFALAAALSSCTAACHPLRGYLLHALATKTSLNINPFVANALITFYSTTDVDSAWLVFCSLPTKTLVSYNSMIAAFLRNHQPGNSLALFGQMHRASLPFDRATLLGVIPSCTDLRHCGQLHCLAIKTSSLLEVEVATAFVKSYSALEGDFDEYYKIFCGAKDHDIVSWTGIMTSCADKEPEKAALLFHQLRHEGPKPDRYTFSIAVKASAGFATARYCSSLHPLVLKSGFGDDTVVLNALIHAYARCGSIDSAEHIFEQLMDRDEVSWNSMIKAYAAHGRGKEAIRIFEDMVKHVAPDSATFVGLLTACSHGGLVDEGRGIFKMMYEVYNISPQLDHYACMVDILGRNGNIKEAYDLIDELPVRPDSVIWSALLGACRKHGEMQIGEKAAKKLMELEPKNSIGYVMISNLYCESGNLGDGAFARKEMKVCGVKKEPGLSWIEIANRVHEFSAGARRHPQRELIYVELYKLAEKLKEMGYVAQTRLVFHETLEEDKKDRLLLHSEKLALAFALINPSAVVGSVRIMKNIRICEDCHNFIRLASKCIGKEIVVRDANRFHHFVDGMPAKKSSPNSCIKSLWSVSRSNSRKKWWVPVLAAKYENVLKSGDELFFLSGLCTVRMAILFLILHLELIADAETSRRHLHAPQIASTEQL</sequence>
<feature type="repeat" description="PPR" evidence="3">
    <location>
        <begin position="199"/>
        <end position="233"/>
    </location>
</feature>
<evidence type="ECO:0000259" key="4">
    <source>
        <dbReference type="Pfam" id="PF14432"/>
    </source>
</evidence>
<dbReference type="GO" id="GO:0009451">
    <property type="term" value="P:RNA modification"/>
    <property type="evidence" value="ECO:0007669"/>
    <property type="project" value="InterPro"/>
</dbReference>
<evidence type="ECO:0000256" key="1">
    <source>
        <dbReference type="ARBA" id="ARBA00022737"/>
    </source>
</evidence>
<evidence type="ECO:0000256" key="2">
    <source>
        <dbReference type="ARBA" id="ARBA00022946"/>
    </source>
</evidence>
<feature type="domain" description="DYW" evidence="4">
    <location>
        <begin position="612"/>
        <end position="698"/>
    </location>
</feature>
<dbReference type="InterPro" id="IPR002885">
    <property type="entry name" value="PPR_rpt"/>
</dbReference>
<dbReference type="Pfam" id="PF01535">
    <property type="entry name" value="PPR"/>
    <property type="match status" value="5"/>
</dbReference>
<dbReference type="InterPro" id="IPR046848">
    <property type="entry name" value="E_motif"/>
</dbReference>
<dbReference type="PANTHER" id="PTHR47926:SF382">
    <property type="entry name" value="PENTACOTRIPEPTIDE-REPEAT REGION OF PRORP DOMAIN-CONTAINING PROTEIN"/>
    <property type="match status" value="1"/>
</dbReference>
<dbReference type="Pfam" id="PF13041">
    <property type="entry name" value="PPR_2"/>
    <property type="match status" value="1"/>
</dbReference>
<dbReference type="GO" id="GO:0003723">
    <property type="term" value="F:RNA binding"/>
    <property type="evidence" value="ECO:0007669"/>
    <property type="project" value="InterPro"/>
</dbReference>
<feature type="repeat" description="PPR" evidence="3">
    <location>
        <begin position="398"/>
        <end position="428"/>
    </location>
</feature>
<accession>A0A6V7QT63</accession>
<feature type="repeat" description="PPR" evidence="3">
    <location>
        <begin position="367"/>
        <end position="397"/>
    </location>
</feature>
<dbReference type="Gene3D" id="1.25.40.10">
    <property type="entry name" value="Tetratricopeptide repeat domain"/>
    <property type="match status" value="4"/>
</dbReference>
<feature type="repeat" description="PPR" evidence="3">
    <location>
        <begin position="69"/>
        <end position="103"/>
    </location>
</feature>
<dbReference type="InterPro" id="IPR032867">
    <property type="entry name" value="DYW_dom"/>
</dbReference>
<dbReference type="FunFam" id="1.25.40.10:FF:000031">
    <property type="entry name" value="Pentatricopeptide repeat-containing protein mitochondrial"/>
    <property type="match status" value="1"/>
</dbReference>
<dbReference type="FunFam" id="1.25.40.10:FF:000366">
    <property type="entry name" value="Pentatricopeptide (PPR) repeat-containing protein"/>
    <property type="match status" value="1"/>
</dbReference>
<dbReference type="PROSITE" id="PS51375">
    <property type="entry name" value="PPR"/>
    <property type="match status" value="4"/>
</dbReference>